<dbReference type="PaxDb" id="67767-A0A0J7MSA9"/>
<dbReference type="Proteomes" id="UP000036403">
    <property type="component" value="Unassembled WGS sequence"/>
</dbReference>
<feature type="compositionally biased region" description="Basic and acidic residues" evidence="1">
    <location>
        <begin position="75"/>
        <end position="88"/>
    </location>
</feature>
<evidence type="ECO:0000313" key="2">
    <source>
        <dbReference type="EMBL" id="KMQ83375.1"/>
    </source>
</evidence>
<dbReference type="STRING" id="67767.A0A0J7MSA9"/>
<evidence type="ECO:0000313" key="3">
    <source>
        <dbReference type="Proteomes" id="UP000036403"/>
    </source>
</evidence>
<feature type="region of interest" description="Disordered" evidence="1">
    <location>
        <begin position="1"/>
        <end position="218"/>
    </location>
</feature>
<feature type="compositionally biased region" description="Basic and acidic residues" evidence="1">
    <location>
        <begin position="43"/>
        <end position="55"/>
    </location>
</feature>
<feature type="compositionally biased region" description="Basic residues" evidence="1">
    <location>
        <begin position="185"/>
        <end position="207"/>
    </location>
</feature>
<dbReference type="EMBL" id="LBMM01020071">
    <property type="protein sequence ID" value="KMQ83375.1"/>
    <property type="molecule type" value="Genomic_DNA"/>
</dbReference>
<organism evidence="2 3">
    <name type="scientific">Lasius niger</name>
    <name type="common">Black garden ant</name>
    <dbReference type="NCBI Taxonomy" id="67767"/>
    <lineage>
        <taxon>Eukaryota</taxon>
        <taxon>Metazoa</taxon>
        <taxon>Ecdysozoa</taxon>
        <taxon>Arthropoda</taxon>
        <taxon>Hexapoda</taxon>
        <taxon>Insecta</taxon>
        <taxon>Pterygota</taxon>
        <taxon>Neoptera</taxon>
        <taxon>Endopterygota</taxon>
        <taxon>Hymenoptera</taxon>
        <taxon>Apocrita</taxon>
        <taxon>Aculeata</taxon>
        <taxon>Formicoidea</taxon>
        <taxon>Formicidae</taxon>
        <taxon>Formicinae</taxon>
        <taxon>Lasius</taxon>
        <taxon>Lasius</taxon>
    </lineage>
</organism>
<feature type="compositionally biased region" description="Basic and acidic residues" evidence="1">
    <location>
        <begin position="208"/>
        <end position="218"/>
    </location>
</feature>
<accession>A0A0J7MSA9</accession>
<comment type="caution">
    <text evidence="2">The sequence shown here is derived from an EMBL/GenBank/DDBJ whole genome shotgun (WGS) entry which is preliminary data.</text>
</comment>
<sequence length="218" mass="24288">MKCYLTTRGRRDCGQAKNTPYVTTRDRYQTSTNRRSVAITRHQPTDHREGDDTKHRSPYHASRPVNGTSHLDTGTSRRDTGASRKDTGASRFDTGASRPAVKEVTPSGISRPARDASRQPDSDASQPDIGTRSPTPGARHPTALRDSRPSSRASSRPATPEIRERSLTPPLLWRVPPLISPLKHSPCKRSRGHRRVREHSKTPGHKLRREEANVTDAK</sequence>
<gene>
    <name evidence="2" type="ORF">RF55_20214</name>
</gene>
<proteinExistence type="predicted"/>
<feature type="compositionally biased region" description="Polar residues" evidence="1">
    <location>
        <begin position="65"/>
        <end position="74"/>
    </location>
</feature>
<protein>
    <submittedName>
        <fullName evidence="2">Iff5 gpi-anchored protein</fullName>
    </submittedName>
</protein>
<name>A0A0J7MSA9_LASNI</name>
<evidence type="ECO:0000256" key="1">
    <source>
        <dbReference type="SAM" id="MobiDB-lite"/>
    </source>
</evidence>
<reference evidence="2 3" key="1">
    <citation type="submission" date="2015-04" db="EMBL/GenBank/DDBJ databases">
        <title>Lasius niger genome sequencing.</title>
        <authorList>
            <person name="Konorov E.A."/>
            <person name="Nikitin M.A."/>
            <person name="Kirill M.V."/>
            <person name="Chang P."/>
        </authorList>
    </citation>
    <scope>NUCLEOTIDE SEQUENCE [LARGE SCALE GENOMIC DNA]</scope>
    <source>
        <tissue evidence="2">Whole</tissue>
    </source>
</reference>
<feature type="compositionally biased region" description="Basic and acidic residues" evidence="1">
    <location>
        <begin position="112"/>
        <end position="121"/>
    </location>
</feature>
<dbReference type="AlphaFoldDB" id="A0A0J7MSA9"/>
<keyword evidence="3" id="KW-1185">Reference proteome</keyword>